<keyword evidence="3" id="KW-1185">Reference proteome</keyword>
<name>A0A1B0BZR2_9MUSC</name>
<organism evidence="2 3">
    <name type="scientific">Glossina palpalis gambiensis</name>
    <dbReference type="NCBI Taxonomy" id="67801"/>
    <lineage>
        <taxon>Eukaryota</taxon>
        <taxon>Metazoa</taxon>
        <taxon>Ecdysozoa</taxon>
        <taxon>Arthropoda</taxon>
        <taxon>Hexapoda</taxon>
        <taxon>Insecta</taxon>
        <taxon>Pterygota</taxon>
        <taxon>Neoptera</taxon>
        <taxon>Endopterygota</taxon>
        <taxon>Diptera</taxon>
        <taxon>Brachycera</taxon>
        <taxon>Muscomorpha</taxon>
        <taxon>Hippoboscoidea</taxon>
        <taxon>Glossinidae</taxon>
        <taxon>Glossina</taxon>
    </lineage>
</organism>
<evidence type="ECO:0000313" key="2">
    <source>
        <dbReference type="EnsemblMetazoa" id="GPPI045304-PA"/>
    </source>
</evidence>
<dbReference type="EnsemblMetazoa" id="GPPI045304-RA">
    <property type="protein sequence ID" value="GPPI045304-PA"/>
    <property type="gene ID" value="GPPI045304"/>
</dbReference>
<dbReference type="EMBL" id="JXJN01023262">
    <property type="status" value="NOT_ANNOTATED_CDS"/>
    <property type="molecule type" value="Genomic_DNA"/>
</dbReference>
<proteinExistence type="predicted"/>
<dbReference type="AlphaFoldDB" id="A0A1B0BZR2"/>
<keyword evidence="1" id="KW-1133">Transmembrane helix</keyword>
<protein>
    <submittedName>
        <fullName evidence="2">Uncharacterized protein</fullName>
    </submittedName>
</protein>
<sequence>MTKGRIITKSNLVTLTPSNIALWYTKLGLVCRKPTVSQSVVVMVVVAAGAAAAAVAVAVAVGGVDVGVVIKFIV</sequence>
<dbReference type="VEuPathDB" id="VectorBase:GPPI045304"/>
<keyword evidence="1" id="KW-0812">Transmembrane</keyword>
<dbReference type="Proteomes" id="UP000092460">
    <property type="component" value="Unassembled WGS sequence"/>
</dbReference>
<evidence type="ECO:0000313" key="3">
    <source>
        <dbReference type="Proteomes" id="UP000092460"/>
    </source>
</evidence>
<accession>A0A1B0BZR2</accession>
<feature type="transmembrane region" description="Helical" evidence="1">
    <location>
        <begin position="40"/>
        <end position="64"/>
    </location>
</feature>
<evidence type="ECO:0000256" key="1">
    <source>
        <dbReference type="SAM" id="Phobius"/>
    </source>
</evidence>
<reference evidence="3" key="1">
    <citation type="submission" date="2015-01" db="EMBL/GenBank/DDBJ databases">
        <authorList>
            <person name="Aksoy S."/>
            <person name="Warren W."/>
            <person name="Wilson R.K."/>
        </authorList>
    </citation>
    <scope>NUCLEOTIDE SEQUENCE [LARGE SCALE GENOMIC DNA]</scope>
    <source>
        <strain evidence="3">IAEA</strain>
    </source>
</reference>
<keyword evidence="1" id="KW-0472">Membrane</keyword>
<reference evidence="2" key="2">
    <citation type="submission" date="2020-05" db="UniProtKB">
        <authorList>
            <consortium name="EnsemblMetazoa"/>
        </authorList>
    </citation>
    <scope>IDENTIFICATION</scope>
    <source>
        <strain evidence="2">IAEA</strain>
    </source>
</reference>